<name>A0A0R2M4Y5_9LACO</name>
<dbReference type="GO" id="GO:0003700">
    <property type="term" value="F:DNA-binding transcription factor activity"/>
    <property type="evidence" value="ECO:0007669"/>
    <property type="project" value="InterPro"/>
</dbReference>
<dbReference type="GO" id="GO:0006352">
    <property type="term" value="P:DNA-templated transcription initiation"/>
    <property type="evidence" value="ECO:0007669"/>
    <property type="project" value="InterPro"/>
</dbReference>
<evidence type="ECO:0000259" key="1">
    <source>
        <dbReference type="Pfam" id="PF04542"/>
    </source>
</evidence>
<dbReference type="InterPro" id="IPR007627">
    <property type="entry name" value="RNA_pol_sigma70_r2"/>
</dbReference>
<evidence type="ECO:0000313" key="3">
    <source>
        <dbReference type="Proteomes" id="UP000051783"/>
    </source>
</evidence>
<dbReference type="InterPro" id="IPR013325">
    <property type="entry name" value="RNA_pol_sigma_r2"/>
</dbReference>
<dbReference type="EMBL" id="JQCL01000074">
    <property type="protein sequence ID" value="KRO09172.1"/>
    <property type="molecule type" value="Genomic_DNA"/>
</dbReference>
<dbReference type="PATRIC" id="fig|942150.3.peg.308"/>
<dbReference type="GO" id="GO:0000428">
    <property type="term" value="C:DNA-directed RNA polymerase complex"/>
    <property type="evidence" value="ECO:0007669"/>
    <property type="project" value="UniProtKB-KW"/>
</dbReference>
<evidence type="ECO:0000313" key="2">
    <source>
        <dbReference type="EMBL" id="KRO09172.1"/>
    </source>
</evidence>
<protein>
    <submittedName>
        <fullName evidence="2">DNA-directed RNA polymerase, sigma factor 30</fullName>
    </submittedName>
</protein>
<dbReference type="Pfam" id="PF04542">
    <property type="entry name" value="Sigma70_r2"/>
    <property type="match status" value="1"/>
</dbReference>
<dbReference type="SUPFAM" id="SSF88946">
    <property type="entry name" value="Sigma2 domain of RNA polymerase sigma factors"/>
    <property type="match status" value="1"/>
</dbReference>
<proteinExistence type="predicted"/>
<accession>A0A0R2M4Y5</accession>
<dbReference type="NCBIfam" id="TIGR02937">
    <property type="entry name" value="sigma70-ECF"/>
    <property type="match status" value="1"/>
</dbReference>
<comment type="caution">
    <text evidence="2">The sequence shown here is derived from an EMBL/GenBank/DDBJ whole genome shotgun (WGS) entry which is preliminary data.</text>
</comment>
<keyword evidence="2" id="KW-0240">DNA-directed RNA polymerase</keyword>
<dbReference type="Proteomes" id="UP000051783">
    <property type="component" value="Unassembled WGS sequence"/>
</dbReference>
<dbReference type="InterPro" id="IPR014284">
    <property type="entry name" value="RNA_pol_sigma-70_dom"/>
</dbReference>
<reference evidence="2 3" key="1">
    <citation type="journal article" date="2015" name="Genome Announc.">
        <title>Expanding the biotechnology potential of lactobacilli through comparative genomics of 213 strains and associated genera.</title>
        <authorList>
            <person name="Sun Z."/>
            <person name="Harris H.M."/>
            <person name="McCann A."/>
            <person name="Guo C."/>
            <person name="Argimon S."/>
            <person name="Zhang W."/>
            <person name="Yang X."/>
            <person name="Jeffery I.B."/>
            <person name="Cooney J.C."/>
            <person name="Kagawa T.F."/>
            <person name="Liu W."/>
            <person name="Song Y."/>
            <person name="Salvetti E."/>
            <person name="Wrobel A."/>
            <person name="Rasinkangas P."/>
            <person name="Parkhill J."/>
            <person name="Rea M.C."/>
            <person name="O'Sullivan O."/>
            <person name="Ritari J."/>
            <person name="Douillard F.P."/>
            <person name="Paul Ross R."/>
            <person name="Yang R."/>
            <person name="Briner A.E."/>
            <person name="Felis G.E."/>
            <person name="de Vos W.M."/>
            <person name="Barrangou R."/>
            <person name="Klaenhammer T.R."/>
            <person name="Caufield P.W."/>
            <person name="Cui Y."/>
            <person name="Zhang H."/>
            <person name="O'Toole P.W."/>
        </authorList>
    </citation>
    <scope>NUCLEOTIDE SEQUENCE [LARGE SCALE GENOMIC DNA]</scope>
    <source>
        <strain evidence="2 3">LMG 26013</strain>
    </source>
</reference>
<organism evidence="2 3">
    <name type="scientific">Lactiplantibacillus xiangfangensis</name>
    <dbReference type="NCBI Taxonomy" id="942150"/>
    <lineage>
        <taxon>Bacteria</taxon>
        <taxon>Bacillati</taxon>
        <taxon>Bacillota</taxon>
        <taxon>Bacilli</taxon>
        <taxon>Lactobacillales</taxon>
        <taxon>Lactobacillaceae</taxon>
        <taxon>Lactiplantibacillus</taxon>
    </lineage>
</organism>
<feature type="domain" description="RNA polymerase sigma-70 region 2" evidence="1">
    <location>
        <begin position="41"/>
        <end position="109"/>
    </location>
</feature>
<dbReference type="Gene3D" id="1.10.1740.10">
    <property type="match status" value="1"/>
</dbReference>
<sequence length="207" mass="23659">MGLQIQWGAVSENYRNEESHLNEQQLIALAAQGDDRSIIQLADQYLPVVLKLRRQYFIRNFDDEDWLQEARIAIHRAAKQYDAAQPCSFGAFYRLLLSNQIIDLIRRSQAKKRRPEQEVVSLDTEEEDGLSNVLVTTLSAVDVVYVHEQLVEFARVCSHFEAQVFAAMLTGMTPQGIAVMLQVELAPVTNAADRCRRKLRRLLLSQT</sequence>
<dbReference type="STRING" id="942150.IV64_GL000301"/>
<dbReference type="AlphaFoldDB" id="A0A0R2M4Y5"/>
<keyword evidence="2" id="KW-0804">Transcription</keyword>
<keyword evidence="3" id="KW-1185">Reference proteome</keyword>
<gene>
    <name evidence="2" type="ORF">IV64_GL000301</name>
</gene>